<keyword evidence="1" id="KW-0812">Transmembrane</keyword>
<dbReference type="AlphaFoldDB" id="A0A0F9EK74"/>
<name>A0A0F9EK74_9ZZZZ</name>
<protein>
    <submittedName>
        <fullName evidence="2">Uncharacterized protein</fullName>
    </submittedName>
</protein>
<proteinExistence type="predicted"/>
<keyword evidence="1" id="KW-1133">Transmembrane helix</keyword>
<evidence type="ECO:0000256" key="1">
    <source>
        <dbReference type="SAM" id="Phobius"/>
    </source>
</evidence>
<reference evidence="2" key="1">
    <citation type="journal article" date="2015" name="Nature">
        <title>Complex archaea that bridge the gap between prokaryotes and eukaryotes.</title>
        <authorList>
            <person name="Spang A."/>
            <person name="Saw J.H."/>
            <person name="Jorgensen S.L."/>
            <person name="Zaremba-Niedzwiedzka K."/>
            <person name="Martijn J."/>
            <person name="Lind A.E."/>
            <person name="van Eijk R."/>
            <person name="Schleper C."/>
            <person name="Guy L."/>
            <person name="Ettema T.J."/>
        </authorList>
    </citation>
    <scope>NUCLEOTIDE SEQUENCE</scope>
</reference>
<comment type="caution">
    <text evidence="2">The sequence shown here is derived from an EMBL/GenBank/DDBJ whole genome shotgun (WGS) entry which is preliminary data.</text>
</comment>
<sequence length="42" mass="4372">IMTAAIGFNLSSDLGKPIGLVVAVIGFITLAIVHSKHKVRIA</sequence>
<feature type="non-terminal residue" evidence="2">
    <location>
        <position position="1"/>
    </location>
</feature>
<feature type="transmembrane region" description="Helical" evidence="1">
    <location>
        <begin position="14"/>
        <end position="33"/>
    </location>
</feature>
<keyword evidence="1" id="KW-0472">Membrane</keyword>
<accession>A0A0F9EK74</accession>
<dbReference type="EMBL" id="LAZR01024621">
    <property type="protein sequence ID" value="KKL74528.1"/>
    <property type="molecule type" value="Genomic_DNA"/>
</dbReference>
<gene>
    <name evidence="2" type="ORF">LCGC14_2063960</name>
</gene>
<evidence type="ECO:0000313" key="2">
    <source>
        <dbReference type="EMBL" id="KKL74528.1"/>
    </source>
</evidence>
<organism evidence="2">
    <name type="scientific">marine sediment metagenome</name>
    <dbReference type="NCBI Taxonomy" id="412755"/>
    <lineage>
        <taxon>unclassified sequences</taxon>
        <taxon>metagenomes</taxon>
        <taxon>ecological metagenomes</taxon>
    </lineage>
</organism>